<protein>
    <submittedName>
        <fullName evidence="1">VanW family protein</fullName>
    </submittedName>
</protein>
<gene>
    <name evidence="1" type="ORF">G7082_12705</name>
</gene>
<dbReference type="EMBL" id="CP049887">
    <property type="protein sequence ID" value="QIL49289.1"/>
    <property type="molecule type" value="Genomic_DNA"/>
</dbReference>
<dbReference type="PANTHER" id="PTHR35788:SF1">
    <property type="entry name" value="EXPORTED PROTEIN"/>
    <property type="match status" value="1"/>
</dbReference>
<dbReference type="Proteomes" id="UP000501747">
    <property type="component" value="Chromosome"/>
</dbReference>
<dbReference type="KEGG" id="vhy:G7082_12705"/>
<dbReference type="Pfam" id="PF04294">
    <property type="entry name" value="VanW"/>
    <property type="match status" value="1"/>
</dbReference>
<evidence type="ECO:0000313" key="2">
    <source>
        <dbReference type="Proteomes" id="UP000501747"/>
    </source>
</evidence>
<dbReference type="InterPro" id="IPR007391">
    <property type="entry name" value="Vancomycin_resist_VanW"/>
</dbReference>
<organism evidence="1 2">
    <name type="scientific">Vagococcus hydrophili</name>
    <dbReference type="NCBI Taxonomy" id="2714947"/>
    <lineage>
        <taxon>Bacteria</taxon>
        <taxon>Bacillati</taxon>
        <taxon>Bacillota</taxon>
        <taxon>Bacilli</taxon>
        <taxon>Lactobacillales</taxon>
        <taxon>Enterococcaceae</taxon>
        <taxon>Vagococcus</taxon>
    </lineage>
</organism>
<keyword evidence="2" id="KW-1185">Reference proteome</keyword>
<evidence type="ECO:0000313" key="1">
    <source>
        <dbReference type="EMBL" id="QIL49289.1"/>
    </source>
</evidence>
<dbReference type="RefSeq" id="WP_166035453.1">
    <property type="nucleotide sequence ID" value="NZ_CP049887.1"/>
</dbReference>
<accession>A0A6G8AWF2</accession>
<dbReference type="InterPro" id="IPR052913">
    <property type="entry name" value="Glycopeptide_resist_protein"/>
</dbReference>
<name>A0A6G8AWF2_9ENTE</name>
<dbReference type="AlphaFoldDB" id="A0A6G8AWF2"/>
<sequence length="230" mass="26924">MKKISTLTILKRIKEMLKNFTKKQYMFFGEVFSFWKLVGRISEKKSYKSGRVIEKNKLVLGIGGGICNLANTINLLIIHSPLKIIEFNTHSDALAPDEGGRKPLSAGTSVSYSNLDYRFKNTTDQAFQLLLWCEEDMLHAELRSERPYAVIYEIVEEDYHFYQKNDKYYRKSKIYCVSFDEKSGEKLNKELIWDNSSEVMFDYELIPKEQIKISSRKLSLLITILLFFHN</sequence>
<dbReference type="PANTHER" id="PTHR35788">
    <property type="entry name" value="EXPORTED PROTEIN-RELATED"/>
    <property type="match status" value="1"/>
</dbReference>
<proteinExistence type="predicted"/>
<reference evidence="1 2" key="1">
    <citation type="submission" date="2020-03" db="EMBL/GenBank/DDBJ databases">
        <title>Vagococcus sp. nov., isolated from beetles.</title>
        <authorList>
            <person name="Hyun D.-W."/>
            <person name="Bae J.-W."/>
        </authorList>
    </citation>
    <scope>NUCLEOTIDE SEQUENCE [LARGE SCALE GENOMIC DNA]</scope>
    <source>
        <strain evidence="1 2">HDW17B</strain>
    </source>
</reference>